<keyword evidence="1" id="KW-0472">Membrane</keyword>
<keyword evidence="1" id="KW-0812">Transmembrane</keyword>
<dbReference type="AlphaFoldDB" id="A0A8B6F7C5"/>
<name>A0A8B6F7C5_MYTGA</name>
<sequence>MLDKLHRWCKQWRVLINTDKSKCIHFRNGKSKQTEYNFSVGRNSLEIVNQYKYLGVTFSYNGSFLLNAEILAKSAGRGLGHIIGLPKTIVSAFCKKHAAPEKMQKLYVVCIVLLVANMFNVSHGVSTTVLEMFPEFNDLLQKNIKSEREIWTLKRYVNRLHQEMKRFKTQTGNAIRNLLSLHGL</sequence>
<reference evidence="2" key="1">
    <citation type="submission" date="2018-11" db="EMBL/GenBank/DDBJ databases">
        <authorList>
            <person name="Alioto T."/>
            <person name="Alioto T."/>
        </authorList>
    </citation>
    <scope>NUCLEOTIDE SEQUENCE</scope>
</reference>
<protein>
    <recommendedName>
        <fullName evidence="4">Reverse transcriptase domain-containing protein</fullName>
    </recommendedName>
</protein>
<evidence type="ECO:0000256" key="1">
    <source>
        <dbReference type="SAM" id="Phobius"/>
    </source>
</evidence>
<evidence type="ECO:0000313" key="2">
    <source>
        <dbReference type="EMBL" id="VDI44282.1"/>
    </source>
</evidence>
<organism evidence="2 3">
    <name type="scientific">Mytilus galloprovincialis</name>
    <name type="common">Mediterranean mussel</name>
    <dbReference type="NCBI Taxonomy" id="29158"/>
    <lineage>
        <taxon>Eukaryota</taxon>
        <taxon>Metazoa</taxon>
        <taxon>Spiralia</taxon>
        <taxon>Lophotrochozoa</taxon>
        <taxon>Mollusca</taxon>
        <taxon>Bivalvia</taxon>
        <taxon>Autobranchia</taxon>
        <taxon>Pteriomorphia</taxon>
        <taxon>Mytilida</taxon>
        <taxon>Mytiloidea</taxon>
        <taxon>Mytilidae</taxon>
        <taxon>Mytilinae</taxon>
        <taxon>Mytilus</taxon>
    </lineage>
</organism>
<comment type="caution">
    <text evidence="2">The sequence shown here is derived from an EMBL/GenBank/DDBJ whole genome shotgun (WGS) entry which is preliminary data.</text>
</comment>
<keyword evidence="1" id="KW-1133">Transmembrane helix</keyword>
<proteinExistence type="predicted"/>
<dbReference type="OrthoDB" id="6152395at2759"/>
<gene>
    <name evidence="2" type="ORF">MGAL_10B078523</name>
</gene>
<accession>A0A8B6F7C5</accession>
<dbReference type="Proteomes" id="UP000596742">
    <property type="component" value="Unassembled WGS sequence"/>
</dbReference>
<feature type="transmembrane region" description="Helical" evidence="1">
    <location>
        <begin position="106"/>
        <end position="125"/>
    </location>
</feature>
<keyword evidence="3" id="KW-1185">Reference proteome</keyword>
<evidence type="ECO:0000313" key="3">
    <source>
        <dbReference type="Proteomes" id="UP000596742"/>
    </source>
</evidence>
<dbReference type="EMBL" id="UYJE01006241">
    <property type="protein sequence ID" value="VDI44282.1"/>
    <property type="molecule type" value="Genomic_DNA"/>
</dbReference>
<evidence type="ECO:0008006" key="4">
    <source>
        <dbReference type="Google" id="ProtNLM"/>
    </source>
</evidence>